<dbReference type="GeneTree" id="ENSGT00940000163421"/>
<evidence type="ECO:0000256" key="6">
    <source>
        <dbReference type="ARBA" id="ARBA00022692"/>
    </source>
</evidence>
<keyword evidence="8" id="KW-1133">Transmembrane helix</keyword>
<evidence type="ECO:0000256" key="10">
    <source>
        <dbReference type="ARBA" id="ARBA00023098"/>
    </source>
</evidence>
<evidence type="ECO:0000256" key="2">
    <source>
        <dbReference type="ARBA" id="ARBA00004922"/>
    </source>
</evidence>
<dbReference type="PANTHER" id="PTHR11214">
    <property type="entry name" value="BETA-1,3-N-ACETYLGLUCOSAMINYLTRANSFERASE"/>
    <property type="match status" value="1"/>
</dbReference>
<keyword evidence="6" id="KW-0812">Transmembrane</keyword>
<dbReference type="Ensembl" id="ENSLLET00000006459.1">
    <property type="protein sequence ID" value="ENSLLEP00000006198.1"/>
    <property type="gene ID" value="ENSLLEG00000003918.1"/>
</dbReference>
<dbReference type="OrthoDB" id="5957813at2759"/>
<keyword evidence="7" id="KW-0735">Signal-anchor</keyword>
<dbReference type="Proteomes" id="UP000694569">
    <property type="component" value="Unplaced"/>
</dbReference>
<evidence type="ECO:0000256" key="7">
    <source>
        <dbReference type="ARBA" id="ARBA00022968"/>
    </source>
</evidence>
<comment type="subcellular location">
    <subcellularLocation>
        <location evidence="1 13">Golgi apparatus membrane</location>
        <topology evidence="1 13">Single-pass type II membrane protein</topology>
    </subcellularLocation>
</comment>
<sequence>QLRASGQWEILLLFTGSLTIFVIETILNKLPNAQDHLKTHQHKIQKFTRMPEVLPSRHPMVPPYPYPYEFIINQEDKCSGRNPFLVVLVISTSHDVAARNSIRNTWGNISNYGSVDIVIVFLVGLSPSRSHEVQRMLEEEDVTFRDIIQQNFLDTYLNLTLKTVMGMEWVAKFCTNASYAMKIDSDVFLNVEFLVHQILWPNQRVRHNYFVGQVFFSASPRRNKMDKWYVPEEVYPNKTYPPYCAGSGYVFSVDMAKKIYDIAQVVRIMPMEDVFVGLCLKELRIPPIHFPRHVFHRFDLYDRCTFQRLVAIHMNIYDNLQAMWKDRQTSRGQYTGQ</sequence>
<dbReference type="GO" id="GO:0006629">
    <property type="term" value="P:lipid metabolic process"/>
    <property type="evidence" value="ECO:0007669"/>
    <property type="project" value="UniProtKB-KW"/>
</dbReference>
<keyword evidence="4 13" id="KW-0328">Glycosyltransferase</keyword>
<evidence type="ECO:0000256" key="8">
    <source>
        <dbReference type="ARBA" id="ARBA00022989"/>
    </source>
</evidence>
<keyword evidence="15" id="KW-1185">Reference proteome</keyword>
<reference evidence="14" key="1">
    <citation type="submission" date="2025-08" db="UniProtKB">
        <authorList>
            <consortium name="Ensembl"/>
        </authorList>
    </citation>
    <scope>IDENTIFICATION</scope>
</reference>
<keyword evidence="5" id="KW-0808">Transferase</keyword>
<organism evidence="14 15">
    <name type="scientific">Leptobrachium leishanense</name>
    <name type="common">Leishan spiny toad</name>
    <dbReference type="NCBI Taxonomy" id="445787"/>
    <lineage>
        <taxon>Eukaryota</taxon>
        <taxon>Metazoa</taxon>
        <taxon>Chordata</taxon>
        <taxon>Craniata</taxon>
        <taxon>Vertebrata</taxon>
        <taxon>Euteleostomi</taxon>
        <taxon>Amphibia</taxon>
        <taxon>Batrachia</taxon>
        <taxon>Anura</taxon>
        <taxon>Pelobatoidea</taxon>
        <taxon>Megophryidae</taxon>
        <taxon>Leptobrachium</taxon>
    </lineage>
</organism>
<dbReference type="Pfam" id="PF01762">
    <property type="entry name" value="Galactosyl_T"/>
    <property type="match status" value="1"/>
</dbReference>
<evidence type="ECO:0000256" key="9">
    <source>
        <dbReference type="ARBA" id="ARBA00023034"/>
    </source>
</evidence>
<evidence type="ECO:0000313" key="15">
    <source>
        <dbReference type="Proteomes" id="UP000694569"/>
    </source>
</evidence>
<evidence type="ECO:0000313" key="14">
    <source>
        <dbReference type="Ensembl" id="ENSLLEP00000006198.1"/>
    </source>
</evidence>
<reference evidence="14" key="2">
    <citation type="submission" date="2025-09" db="UniProtKB">
        <authorList>
            <consortium name="Ensembl"/>
        </authorList>
    </citation>
    <scope>IDENTIFICATION</scope>
</reference>
<accession>A0A8C5P993</accession>
<dbReference type="FunFam" id="3.90.550.50:FF:000001">
    <property type="entry name" value="Hexosyltransferase"/>
    <property type="match status" value="1"/>
</dbReference>
<name>A0A8C5P993_9ANUR</name>
<comment type="similarity">
    <text evidence="3 13">Belongs to the glycosyltransferase 31 family.</text>
</comment>
<dbReference type="EC" id="2.4.1.-" evidence="13"/>
<keyword evidence="10" id="KW-0443">Lipid metabolism</keyword>
<dbReference type="PANTHER" id="PTHR11214:SF151">
    <property type="entry name" value="HEXOSYLTRANSFERASE"/>
    <property type="match status" value="1"/>
</dbReference>
<dbReference type="Gene3D" id="3.90.550.50">
    <property type="match status" value="1"/>
</dbReference>
<evidence type="ECO:0000256" key="13">
    <source>
        <dbReference type="RuleBase" id="RU363063"/>
    </source>
</evidence>
<dbReference type="GO" id="GO:0000139">
    <property type="term" value="C:Golgi membrane"/>
    <property type="evidence" value="ECO:0007669"/>
    <property type="project" value="UniProtKB-SubCell"/>
</dbReference>
<dbReference type="AlphaFoldDB" id="A0A8C5P993"/>
<comment type="pathway">
    <text evidence="2">Protein modification; protein glycosylation.</text>
</comment>
<evidence type="ECO:0000256" key="5">
    <source>
        <dbReference type="ARBA" id="ARBA00022679"/>
    </source>
</evidence>
<dbReference type="GO" id="GO:0008499">
    <property type="term" value="F:N-acetyl-beta-D-glucosaminide beta-(1,3)-galactosyltransferase activity"/>
    <property type="evidence" value="ECO:0007669"/>
    <property type="project" value="TreeGrafter"/>
</dbReference>
<dbReference type="GO" id="GO:0006493">
    <property type="term" value="P:protein O-linked glycosylation"/>
    <property type="evidence" value="ECO:0007669"/>
    <property type="project" value="TreeGrafter"/>
</dbReference>
<proteinExistence type="inferred from homology"/>
<evidence type="ECO:0000256" key="1">
    <source>
        <dbReference type="ARBA" id="ARBA00004323"/>
    </source>
</evidence>
<dbReference type="InterPro" id="IPR002659">
    <property type="entry name" value="Glyco_trans_31"/>
</dbReference>
<keyword evidence="12" id="KW-0325">Glycoprotein</keyword>
<evidence type="ECO:0000256" key="11">
    <source>
        <dbReference type="ARBA" id="ARBA00023136"/>
    </source>
</evidence>
<evidence type="ECO:0000256" key="3">
    <source>
        <dbReference type="ARBA" id="ARBA00008661"/>
    </source>
</evidence>
<evidence type="ECO:0000256" key="4">
    <source>
        <dbReference type="ARBA" id="ARBA00022676"/>
    </source>
</evidence>
<keyword evidence="9 13" id="KW-0333">Golgi apparatus</keyword>
<protein>
    <recommendedName>
        <fullName evidence="13">Hexosyltransferase</fullName>
        <ecNumber evidence="13">2.4.1.-</ecNumber>
    </recommendedName>
</protein>
<keyword evidence="11" id="KW-0472">Membrane</keyword>
<evidence type="ECO:0000256" key="12">
    <source>
        <dbReference type="ARBA" id="ARBA00023180"/>
    </source>
</evidence>